<dbReference type="EMBL" id="SNRY01000050">
    <property type="protein sequence ID" value="KAA6349288.1"/>
    <property type="molecule type" value="Genomic_DNA"/>
</dbReference>
<dbReference type="InterPro" id="IPR008201">
    <property type="entry name" value="HepT-like"/>
</dbReference>
<sequence length="50" mass="5815">MFQLSNAKAIINTRNKVIHGYDSVTPEFLWSLIIKRLPALKIEIENLFVE</sequence>
<reference evidence="4" key="1">
    <citation type="submission" date="2019-03" db="EMBL/GenBank/DDBJ databases">
        <title>Single cell metagenomics reveals metabolic interactions within the superorganism composed of flagellate Streblomastix strix and complex community of Bacteroidetes bacteria on its surface.</title>
        <authorList>
            <person name="Treitli S.C."/>
            <person name="Kolisko M."/>
            <person name="Husnik F."/>
            <person name="Keeling P."/>
            <person name="Hampl V."/>
        </authorList>
    </citation>
    <scope>NUCLEOTIDE SEQUENCE</scope>
    <source>
        <strain evidence="4">STM</strain>
    </source>
</reference>
<comment type="caution">
    <text evidence="4">The sequence shown here is derived from an EMBL/GenBank/DDBJ whole genome shotgun (WGS) entry which is preliminary data.</text>
</comment>
<keyword evidence="2" id="KW-0540">Nuclease</keyword>
<dbReference type="AlphaFoldDB" id="A0A5J4SVQ0"/>
<protein>
    <recommendedName>
        <fullName evidence="6">DUF86 domain-containing protein</fullName>
    </recommendedName>
</protein>
<proteinExistence type="predicted"/>
<evidence type="ECO:0000313" key="4">
    <source>
        <dbReference type="EMBL" id="KAA6349285.1"/>
    </source>
</evidence>
<dbReference type="Pfam" id="PF01934">
    <property type="entry name" value="HepT-like"/>
    <property type="match status" value="1"/>
</dbReference>
<organism evidence="4">
    <name type="scientific">termite gut metagenome</name>
    <dbReference type="NCBI Taxonomy" id="433724"/>
    <lineage>
        <taxon>unclassified sequences</taxon>
        <taxon>metagenomes</taxon>
        <taxon>organismal metagenomes</taxon>
    </lineage>
</organism>
<evidence type="ECO:0008006" key="6">
    <source>
        <dbReference type="Google" id="ProtNLM"/>
    </source>
</evidence>
<gene>
    <name evidence="4" type="ORF">EZS27_003289</name>
    <name evidence="5" type="ORF">EZS27_003292</name>
</gene>
<evidence type="ECO:0000256" key="3">
    <source>
        <dbReference type="ARBA" id="ARBA00022801"/>
    </source>
</evidence>
<name>A0A5J4SVQ0_9ZZZZ</name>
<keyword evidence="3" id="KW-0378">Hydrolase</keyword>
<evidence type="ECO:0000256" key="2">
    <source>
        <dbReference type="ARBA" id="ARBA00022722"/>
    </source>
</evidence>
<evidence type="ECO:0000313" key="5">
    <source>
        <dbReference type="EMBL" id="KAA6349288.1"/>
    </source>
</evidence>
<accession>A0A5J4SVQ0</accession>
<dbReference type="GO" id="GO:0004540">
    <property type="term" value="F:RNA nuclease activity"/>
    <property type="evidence" value="ECO:0007669"/>
    <property type="project" value="InterPro"/>
</dbReference>
<evidence type="ECO:0000256" key="1">
    <source>
        <dbReference type="ARBA" id="ARBA00022649"/>
    </source>
</evidence>
<keyword evidence="1" id="KW-1277">Toxin-antitoxin system</keyword>
<dbReference type="GO" id="GO:0016787">
    <property type="term" value="F:hydrolase activity"/>
    <property type="evidence" value="ECO:0007669"/>
    <property type="project" value="UniProtKB-KW"/>
</dbReference>
<dbReference type="GO" id="GO:0110001">
    <property type="term" value="C:toxin-antitoxin complex"/>
    <property type="evidence" value="ECO:0007669"/>
    <property type="project" value="InterPro"/>
</dbReference>
<dbReference type="EMBL" id="SNRY01000050">
    <property type="protein sequence ID" value="KAA6349285.1"/>
    <property type="molecule type" value="Genomic_DNA"/>
</dbReference>